<feature type="domain" description="tRNA nucleotidyltransferase/poly(A) polymerase RNA and SrmB- binding" evidence="14">
    <location>
        <begin position="161"/>
        <end position="218"/>
    </location>
</feature>
<evidence type="ECO:0000256" key="9">
    <source>
        <dbReference type="ARBA" id="ARBA00022840"/>
    </source>
</evidence>
<evidence type="ECO:0000259" key="13">
    <source>
        <dbReference type="Pfam" id="PF01743"/>
    </source>
</evidence>
<dbReference type="GO" id="GO:0046872">
    <property type="term" value="F:metal ion binding"/>
    <property type="evidence" value="ECO:0007669"/>
    <property type="project" value="UniProtKB-KW"/>
</dbReference>
<dbReference type="Gene3D" id="3.30.460.10">
    <property type="entry name" value="Beta Polymerase, domain 2"/>
    <property type="match status" value="1"/>
</dbReference>
<evidence type="ECO:0000256" key="6">
    <source>
        <dbReference type="ARBA" id="ARBA00022723"/>
    </source>
</evidence>
<keyword evidence="3 12" id="KW-0808">Transferase</keyword>
<dbReference type="PANTHER" id="PTHR47545">
    <property type="entry name" value="MULTIFUNCTIONAL CCA PROTEIN"/>
    <property type="match status" value="1"/>
</dbReference>
<dbReference type="GO" id="GO:0003723">
    <property type="term" value="F:RNA binding"/>
    <property type="evidence" value="ECO:0007669"/>
    <property type="project" value="UniProtKB-KW"/>
</dbReference>
<keyword evidence="8" id="KW-0692">RNA repair</keyword>
<dbReference type="InterPro" id="IPR032828">
    <property type="entry name" value="PolyA_RNA-bd"/>
</dbReference>
<keyword evidence="7" id="KW-0547">Nucleotide-binding</keyword>
<dbReference type="eggNOG" id="COG0617">
    <property type="taxonomic scope" value="Bacteria"/>
</dbReference>
<keyword evidence="6" id="KW-0479">Metal-binding</keyword>
<reference evidence="16" key="1">
    <citation type="journal article" date="2014" name="Genome Announc.">
        <title>Draft genome sequences of six enterohepatic helicobacter species isolated from humans and one from rhesus macaques.</title>
        <authorList>
            <person name="Shen Z."/>
            <person name="Sheh A."/>
            <person name="Young S.K."/>
            <person name="Abouelliel A."/>
            <person name="Ward D.V."/>
            <person name="Earl A.M."/>
            <person name="Fox J.G."/>
        </authorList>
    </citation>
    <scope>NUCLEOTIDE SEQUENCE [LARGE SCALE GENOMIC DNA]</scope>
    <source>
        <strain evidence="16">MIT 98-5489</strain>
    </source>
</reference>
<comment type="similarity">
    <text evidence="12">Belongs to the tRNA nucleotidyltransferase/poly(A) polymerase family.</text>
</comment>
<keyword evidence="16" id="KW-1185">Reference proteome</keyword>
<evidence type="ECO:0000259" key="14">
    <source>
        <dbReference type="Pfam" id="PF12627"/>
    </source>
</evidence>
<evidence type="ECO:0000256" key="8">
    <source>
        <dbReference type="ARBA" id="ARBA00022800"/>
    </source>
</evidence>
<dbReference type="InterPro" id="IPR043519">
    <property type="entry name" value="NT_sf"/>
</dbReference>
<dbReference type="EMBL" id="DS990446">
    <property type="protein sequence ID" value="EEQ64387.1"/>
    <property type="molecule type" value="Genomic_DNA"/>
</dbReference>
<dbReference type="InterPro" id="IPR002646">
    <property type="entry name" value="PolA_pol_head_dom"/>
</dbReference>
<dbReference type="InterPro" id="IPR050124">
    <property type="entry name" value="tRNA_CCA-adding_enzyme"/>
</dbReference>
<evidence type="ECO:0000256" key="4">
    <source>
        <dbReference type="ARBA" id="ARBA00022694"/>
    </source>
</evidence>
<evidence type="ECO:0000256" key="10">
    <source>
        <dbReference type="ARBA" id="ARBA00022842"/>
    </source>
</evidence>
<accession>C5F293</accession>
<evidence type="ECO:0000256" key="11">
    <source>
        <dbReference type="ARBA" id="ARBA00022884"/>
    </source>
</evidence>
<keyword evidence="11 12" id="KW-0694">RNA-binding</keyword>
<keyword evidence="2" id="KW-0533">Nickel</keyword>
<comment type="cofactor">
    <cofactor evidence="1">
        <name>Mg(2+)</name>
        <dbReference type="ChEBI" id="CHEBI:18420"/>
    </cofactor>
</comment>
<keyword evidence="10" id="KW-0460">Magnesium</keyword>
<dbReference type="CDD" id="cd05398">
    <property type="entry name" value="NT_ClassII-CCAase"/>
    <property type="match status" value="1"/>
</dbReference>
<dbReference type="Gene3D" id="1.10.3090.10">
    <property type="entry name" value="cca-adding enzyme, domain 2"/>
    <property type="match status" value="1"/>
</dbReference>
<dbReference type="GO" id="GO:0001680">
    <property type="term" value="P:tRNA 3'-terminal CCA addition"/>
    <property type="evidence" value="ECO:0007669"/>
    <property type="project" value="InterPro"/>
</dbReference>
<dbReference type="AlphaFoldDB" id="C5F293"/>
<dbReference type="Proteomes" id="UP000003953">
    <property type="component" value="Unassembled WGS sequence"/>
</dbReference>
<gene>
    <name evidence="15" type="ORF">HPMG_01844</name>
</gene>
<name>C5F293_9HELI</name>
<dbReference type="InterPro" id="IPR003607">
    <property type="entry name" value="HD/PDEase_dom"/>
</dbReference>
<sequence>MLFTKELMVNTDSIKKIYLVGGAIRDYLLGFPTKDKDYVAVGSDGKDFINYPKVGKIFPVFLIDSHTQIALARTETKTSNGYNGFSYQTKNITLIQDLKRRDLTINSMALDLQTRHIIDPFNGKKDLQNKILRHTSQAFCEDPLRVLRIARFRAKLGIKWKIHPSTKALIYTMKKELKFLEPNRIYQETITALSYKNSHLFFETLFELGVLEEIFPSIYTLTTLKEGSLYHLESSVFVHTMEVLKLLCSNSTLLKLTALYHDIAKPYTYRHFGNSNGHDNPKIVESLIDMQIPKNIKKQMLILIANHIKISHLSQMRPNKILHFFESFNKDKMLLKVQIKLFYADQKGRISDYQIPSLPLKLIFKIFYALQDYSPQEWIISQANKPSGDTIKNYVLNSKIKLIKSILQKENCL</sequence>
<dbReference type="HOGENOM" id="CLU_015961_1_1_7"/>
<evidence type="ECO:0000256" key="3">
    <source>
        <dbReference type="ARBA" id="ARBA00022679"/>
    </source>
</evidence>
<dbReference type="GO" id="GO:0005524">
    <property type="term" value="F:ATP binding"/>
    <property type="evidence" value="ECO:0007669"/>
    <property type="project" value="UniProtKB-KW"/>
</dbReference>
<dbReference type="SUPFAM" id="SSF81891">
    <property type="entry name" value="Poly A polymerase C-terminal region-like"/>
    <property type="match status" value="1"/>
</dbReference>
<evidence type="ECO:0000313" key="16">
    <source>
        <dbReference type="Proteomes" id="UP000003953"/>
    </source>
</evidence>
<protein>
    <submittedName>
        <fullName evidence="15">Putative multifunctional CCA protein</fullName>
    </submittedName>
</protein>
<evidence type="ECO:0000256" key="7">
    <source>
        <dbReference type="ARBA" id="ARBA00022741"/>
    </source>
</evidence>
<dbReference type="InterPro" id="IPR012006">
    <property type="entry name" value="CCA_bact"/>
</dbReference>
<dbReference type="SUPFAM" id="SSF81301">
    <property type="entry name" value="Nucleotidyltransferase"/>
    <property type="match status" value="1"/>
</dbReference>
<dbReference type="PIRSF" id="PIRSF000813">
    <property type="entry name" value="CCA_bact"/>
    <property type="match status" value="1"/>
</dbReference>
<feature type="domain" description="Poly A polymerase head" evidence="13">
    <location>
        <begin position="17"/>
        <end position="133"/>
    </location>
</feature>
<dbReference type="Pfam" id="PF01743">
    <property type="entry name" value="PolyA_pol"/>
    <property type="match status" value="1"/>
</dbReference>
<evidence type="ECO:0000256" key="1">
    <source>
        <dbReference type="ARBA" id="ARBA00001946"/>
    </source>
</evidence>
<evidence type="ECO:0000256" key="12">
    <source>
        <dbReference type="RuleBase" id="RU003953"/>
    </source>
</evidence>
<dbReference type="GO" id="GO:0042245">
    <property type="term" value="P:RNA repair"/>
    <property type="evidence" value="ECO:0007669"/>
    <property type="project" value="UniProtKB-KW"/>
</dbReference>
<evidence type="ECO:0000256" key="2">
    <source>
        <dbReference type="ARBA" id="ARBA00022596"/>
    </source>
</evidence>
<keyword evidence="9" id="KW-0067">ATP-binding</keyword>
<dbReference type="Pfam" id="PF12627">
    <property type="entry name" value="PolyA_pol_RNAbd"/>
    <property type="match status" value="1"/>
</dbReference>
<proteinExistence type="inferred from homology"/>
<keyword evidence="5" id="KW-0548">Nucleotidyltransferase</keyword>
<dbReference type="CDD" id="cd00077">
    <property type="entry name" value="HDc"/>
    <property type="match status" value="1"/>
</dbReference>
<organism evidence="15 16">
    <name type="scientific">Helicobacter pullorum MIT 98-5489</name>
    <dbReference type="NCBI Taxonomy" id="537972"/>
    <lineage>
        <taxon>Bacteria</taxon>
        <taxon>Pseudomonadati</taxon>
        <taxon>Campylobacterota</taxon>
        <taxon>Epsilonproteobacteria</taxon>
        <taxon>Campylobacterales</taxon>
        <taxon>Helicobacteraceae</taxon>
        <taxon>Helicobacter</taxon>
    </lineage>
</organism>
<evidence type="ECO:0000313" key="15">
    <source>
        <dbReference type="EMBL" id="EEQ64387.1"/>
    </source>
</evidence>
<evidence type="ECO:0000256" key="5">
    <source>
        <dbReference type="ARBA" id="ARBA00022695"/>
    </source>
</evidence>
<keyword evidence="4" id="KW-0819">tRNA processing</keyword>
<dbReference type="GO" id="GO:0004810">
    <property type="term" value="F:CCA tRNA nucleotidyltransferase activity"/>
    <property type="evidence" value="ECO:0007669"/>
    <property type="project" value="InterPro"/>
</dbReference>
<dbReference type="PANTHER" id="PTHR47545:SF1">
    <property type="entry name" value="MULTIFUNCTIONAL CCA PROTEIN"/>
    <property type="match status" value="1"/>
</dbReference>